<evidence type="ECO:0000256" key="4">
    <source>
        <dbReference type="ARBA" id="ARBA00022676"/>
    </source>
</evidence>
<evidence type="ECO:0000256" key="1">
    <source>
        <dbReference type="ARBA" id="ARBA00004477"/>
    </source>
</evidence>
<evidence type="ECO:0000256" key="9">
    <source>
        <dbReference type="ARBA" id="ARBA00023136"/>
    </source>
</evidence>
<evidence type="ECO:0000256" key="10">
    <source>
        <dbReference type="SAM" id="Phobius"/>
    </source>
</evidence>
<feature type="transmembrane region" description="Helical" evidence="10">
    <location>
        <begin position="385"/>
        <end position="405"/>
    </location>
</feature>
<keyword evidence="5" id="KW-0808">Transferase</keyword>
<dbReference type="PANTHER" id="PTHR12468">
    <property type="entry name" value="GPI MANNOSYLTRANSFERASE 2"/>
    <property type="match status" value="1"/>
</dbReference>
<evidence type="ECO:0000256" key="3">
    <source>
        <dbReference type="ARBA" id="ARBA00022502"/>
    </source>
</evidence>
<dbReference type="InterPro" id="IPR007315">
    <property type="entry name" value="PIG-V/Gpi18"/>
</dbReference>
<keyword evidence="8 10" id="KW-1133">Transmembrane helix</keyword>
<feature type="transmembrane region" description="Helical" evidence="10">
    <location>
        <begin position="310"/>
        <end position="331"/>
    </location>
</feature>
<dbReference type="PANTHER" id="PTHR12468:SF2">
    <property type="entry name" value="GPI MANNOSYLTRANSFERASE 2"/>
    <property type="match status" value="1"/>
</dbReference>
<evidence type="ECO:0000313" key="12">
    <source>
        <dbReference type="Proteomes" id="UP000286746"/>
    </source>
</evidence>
<evidence type="ECO:0000256" key="5">
    <source>
        <dbReference type="ARBA" id="ARBA00022679"/>
    </source>
</evidence>
<accession>A0A401W5M0</accession>
<name>A0A401W5M0_STREY</name>
<feature type="transmembrane region" description="Helical" evidence="10">
    <location>
        <begin position="167"/>
        <end position="187"/>
    </location>
</feature>
<keyword evidence="9 10" id="KW-0472">Membrane</keyword>
<feature type="transmembrane region" description="Helical" evidence="10">
    <location>
        <begin position="124"/>
        <end position="146"/>
    </location>
</feature>
<dbReference type="GO" id="GO:0016020">
    <property type="term" value="C:membrane"/>
    <property type="evidence" value="ECO:0007669"/>
    <property type="project" value="GOC"/>
</dbReference>
<feature type="transmembrane region" description="Helical" evidence="10">
    <location>
        <begin position="338"/>
        <end position="356"/>
    </location>
</feature>
<comment type="caution">
    <text evidence="11">The sequence shown here is derived from an EMBL/GenBank/DDBJ whole genome shotgun (WGS) entry which is preliminary data.</text>
</comment>
<evidence type="ECO:0000256" key="7">
    <source>
        <dbReference type="ARBA" id="ARBA00022824"/>
    </source>
</evidence>
<dbReference type="Proteomes" id="UP000286746">
    <property type="component" value="Unassembled WGS sequence"/>
</dbReference>
<organism evidence="11 12">
    <name type="scientific">Streptomyces paromomycinus</name>
    <name type="common">Streptomyces rimosus subsp. paromomycinus</name>
    <dbReference type="NCBI Taxonomy" id="92743"/>
    <lineage>
        <taxon>Bacteria</taxon>
        <taxon>Bacillati</taxon>
        <taxon>Actinomycetota</taxon>
        <taxon>Actinomycetes</taxon>
        <taxon>Kitasatosporales</taxon>
        <taxon>Streptomycetaceae</taxon>
        <taxon>Streptomyces</taxon>
    </lineage>
</organism>
<evidence type="ECO:0000256" key="6">
    <source>
        <dbReference type="ARBA" id="ARBA00022692"/>
    </source>
</evidence>
<proteinExistence type="predicted"/>
<keyword evidence="4" id="KW-0328">Glycosyltransferase</keyword>
<feature type="transmembrane region" description="Helical" evidence="10">
    <location>
        <begin position="30"/>
        <end position="53"/>
    </location>
</feature>
<dbReference type="UniPathway" id="UPA00196"/>
<evidence type="ECO:0000256" key="2">
    <source>
        <dbReference type="ARBA" id="ARBA00004687"/>
    </source>
</evidence>
<feature type="transmembrane region" description="Helical" evidence="10">
    <location>
        <begin position="362"/>
        <end position="378"/>
    </location>
</feature>
<keyword evidence="6 10" id="KW-0812">Transmembrane</keyword>
<dbReference type="GO" id="GO:0006506">
    <property type="term" value="P:GPI anchor biosynthetic process"/>
    <property type="evidence" value="ECO:0007669"/>
    <property type="project" value="UniProtKB-UniPathway"/>
</dbReference>
<dbReference type="RefSeq" id="WP_174857200.1">
    <property type="nucleotide sequence ID" value="NZ_BHZD01000001.1"/>
</dbReference>
<feature type="transmembrane region" description="Helical" evidence="10">
    <location>
        <begin position="247"/>
        <end position="267"/>
    </location>
</feature>
<feature type="transmembrane region" description="Helical" evidence="10">
    <location>
        <begin position="207"/>
        <end position="226"/>
    </location>
</feature>
<evidence type="ECO:0000313" key="11">
    <source>
        <dbReference type="EMBL" id="GCD44630.1"/>
    </source>
</evidence>
<dbReference type="EMBL" id="BHZD01000001">
    <property type="protein sequence ID" value="GCD44630.1"/>
    <property type="molecule type" value="Genomic_DNA"/>
</dbReference>
<dbReference type="GO" id="GO:0004376">
    <property type="term" value="F:GPI mannosyltransferase activity"/>
    <property type="evidence" value="ECO:0007669"/>
    <property type="project" value="InterPro"/>
</dbReference>
<comment type="pathway">
    <text evidence="2">Glycolipid biosynthesis; glycosylphosphatidylinositol-anchor biosynthesis.</text>
</comment>
<dbReference type="GO" id="GO:0000009">
    <property type="term" value="F:alpha-1,6-mannosyltransferase activity"/>
    <property type="evidence" value="ECO:0007669"/>
    <property type="project" value="InterPro"/>
</dbReference>
<keyword evidence="7" id="KW-0256">Endoplasmic reticulum</keyword>
<comment type="subcellular location">
    <subcellularLocation>
        <location evidence="1">Endoplasmic reticulum membrane</location>
        <topology evidence="1">Multi-pass membrane protein</topology>
    </subcellularLocation>
</comment>
<protein>
    <submittedName>
        <fullName evidence="11">Membrane protein</fullName>
    </submittedName>
</protein>
<keyword evidence="3" id="KW-0337">GPI-anchor biosynthesis</keyword>
<dbReference type="AlphaFoldDB" id="A0A401W5M0"/>
<reference evidence="11 12" key="1">
    <citation type="submission" date="2018-11" db="EMBL/GenBank/DDBJ databases">
        <title>Whole genome sequence of Streptomyces paromomycinus NBRC 15454(T).</title>
        <authorList>
            <person name="Komaki H."/>
            <person name="Tamura T."/>
        </authorList>
    </citation>
    <scope>NUCLEOTIDE SEQUENCE [LARGE SCALE GENOMIC DNA]</scope>
    <source>
        <strain evidence="11 12">NBRC 15454</strain>
    </source>
</reference>
<keyword evidence="12" id="KW-1185">Reference proteome</keyword>
<evidence type="ECO:0000256" key="8">
    <source>
        <dbReference type="ARBA" id="ARBA00022989"/>
    </source>
</evidence>
<gene>
    <name evidence="11" type="ORF">GKJPGBOP_04331</name>
</gene>
<sequence length="411" mass="43692">MAAETVDSTAAAAQRPGSVRVHVRAALRRAAPALALFAAVRCAGVLCTALWAWHTGRHPRNLLGATWDSNWYLGVARYGYGSPAPHHMWPPDHLADLAFFPLYPGLVRGVSAVLPVGALDAGLLLAWTASAVAAWGIFAVGAHLYGRRAGTFLVVLWALLPHAVIESLSYTEPLLTALAAWALYALLTDRPLWAGALAVLAGLARPNGLAVAAAVMVAAAVEMTAAGRSRRRGDGPYRPVLRRARPLWPYWAAALTAPAGWLGYVLWVGARTGAGPLGYFQVQEIWGSRFDFGRDTLRSVKRLFLHNEPLVQHLAAAVVAVAILLLVLLVLDRPPLPLLAYTAVLVVMALGGTGYFPSKPRFLLPAFPLLVPAAVALARARPRSVVLATGSLAVLSLGYGVYLLTLAPLPL</sequence>